<name>F4LW42_TEPAE</name>
<dbReference type="InterPro" id="IPR003795">
    <property type="entry name" value="DUF192"/>
</dbReference>
<evidence type="ECO:0000313" key="2">
    <source>
        <dbReference type="Proteomes" id="UP000010802"/>
    </source>
</evidence>
<dbReference type="PANTHER" id="PTHR37953:SF1">
    <property type="entry name" value="UPF0127 PROTEIN MJ1496"/>
    <property type="match status" value="1"/>
</dbReference>
<dbReference type="PANTHER" id="PTHR37953">
    <property type="entry name" value="UPF0127 PROTEIN MJ1496"/>
    <property type="match status" value="1"/>
</dbReference>
<organism evidence="1 2">
    <name type="scientific">Tepidanaerobacter acetatoxydans (strain DSM 21804 / JCM 16047 / Re1)</name>
    <dbReference type="NCBI Taxonomy" id="1209989"/>
    <lineage>
        <taxon>Bacteria</taxon>
        <taxon>Bacillati</taxon>
        <taxon>Bacillota</taxon>
        <taxon>Clostridia</taxon>
        <taxon>Thermosediminibacterales</taxon>
        <taxon>Tepidanaerobacteraceae</taxon>
        <taxon>Tepidanaerobacter</taxon>
    </lineage>
</organism>
<dbReference type="RefSeq" id="WP_013777741.1">
    <property type="nucleotide sequence ID" value="NC_015519.1"/>
</dbReference>
<dbReference type="Proteomes" id="UP000010802">
    <property type="component" value="Chromosome"/>
</dbReference>
<dbReference type="EMBL" id="HF563609">
    <property type="protein sequence ID" value="CDI40450.1"/>
    <property type="molecule type" value="Genomic_DNA"/>
</dbReference>
<dbReference type="InterPro" id="IPR038695">
    <property type="entry name" value="Saro_0823-like_sf"/>
</dbReference>
<dbReference type="KEGG" id="tep:TepRe1_0630"/>
<proteinExistence type="predicted"/>
<dbReference type="OrthoDB" id="9813379at2"/>
<sequence>MKKQIIVGSNVMDIEIADSFLRRFIGLMLRAELPSNQGLLLSPCSSIHTCFMRFPIDVVYLDEKNIVLAKETMNPWKFGRRIKGTKKVLEGPIGFAENIKIGDALLSLNEHGQM</sequence>
<accession>F4LW42</accession>
<gene>
    <name evidence="1" type="ordered locus">TEPIRE1_0686</name>
</gene>
<dbReference type="STRING" id="1209989.TepRe1_0630"/>
<evidence type="ECO:0008006" key="3">
    <source>
        <dbReference type="Google" id="ProtNLM"/>
    </source>
</evidence>
<reference evidence="2" key="1">
    <citation type="journal article" date="2013" name="Genome Announc.">
        <title>First genome sequence of a syntrophic acetate-oxidizing bacterium, Tepidanaerobacter acetatoxydans strain Re1.</title>
        <authorList>
            <person name="Manzoor S."/>
            <person name="Bongcam-Rudloff E."/>
            <person name="Schnurer A."/>
            <person name="Muller B."/>
        </authorList>
    </citation>
    <scope>NUCLEOTIDE SEQUENCE [LARGE SCALE GENOMIC DNA]</scope>
    <source>
        <strain evidence="2">Re1</strain>
    </source>
</reference>
<protein>
    <recommendedName>
        <fullName evidence="3">DUF192 domain-containing protein</fullName>
    </recommendedName>
</protein>
<dbReference type="Pfam" id="PF02643">
    <property type="entry name" value="DUF192"/>
    <property type="match status" value="1"/>
</dbReference>
<dbReference type="HOGENOM" id="CLU_097039_4_0_9"/>
<evidence type="ECO:0000313" key="1">
    <source>
        <dbReference type="EMBL" id="CDI40450.1"/>
    </source>
</evidence>
<dbReference type="eggNOG" id="COG1430">
    <property type="taxonomic scope" value="Bacteria"/>
</dbReference>
<dbReference type="KEGG" id="tae:TepiRe1_0686"/>
<keyword evidence="2" id="KW-1185">Reference proteome</keyword>
<dbReference type="Gene3D" id="2.60.120.1140">
    <property type="entry name" value="Protein of unknown function DUF192"/>
    <property type="match status" value="1"/>
</dbReference>
<dbReference type="AlphaFoldDB" id="F4LW42"/>